<dbReference type="Proteomes" id="UP001500943">
    <property type="component" value="Unassembled WGS sequence"/>
</dbReference>
<keyword evidence="7" id="KW-1185">Reference proteome</keyword>
<keyword evidence="3" id="KW-0808">Transferase</keyword>
<dbReference type="Pfam" id="PF00534">
    <property type="entry name" value="Glycos_transf_1"/>
    <property type="match status" value="1"/>
</dbReference>
<evidence type="ECO:0000313" key="7">
    <source>
        <dbReference type="Proteomes" id="UP001500943"/>
    </source>
</evidence>
<dbReference type="EMBL" id="BAAAKW010000035">
    <property type="protein sequence ID" value="GAA1222706.1"/>
    <property type="molecule type" value="Genomic_DNA"/>
</dbReference>
<dbReference type="PANTHER" id="PTHR45947">
    <property type="entry name" value="SULFOQUINOVOSYL TRANSFERASE SQD2"/>
    <property type="match status" value="1"/>
</dbReference>
<dbReference type="InterPro" id="IPR001296">
    <property type="entry name" value="Glyco_trans_1"/>
</dbReference>
<gene>
    <name evidence="6" type="ORF">GCM10009655_22860</name>
</gene>
<reference evidence="6 7" key="1">
    <citation type="journal article" date="2019" name="Int. J. Syst. Evol. Microbiol.">
        <title>The Global Catalogue of Microorganisms (GCM) 10K type strain sequencing project: providing services to taxonomists for standard genome sequencing and annotation.</title>
        <authorList>
            <consortium name="The Broad Institute Genomics Platform"/>
            <consortium name="The Broad Institute Genome Sequencing Center for Infectious Disease"/>
            <person name="Wu L."/>
            <person name="Ma J."/>
        </authorList>
    </citation>
    <scope>NUCLEOTIDE SEQUENCE [LARGE SCALE GENOMIC DNA]</scope>
    <source>
        <strain evidence="6 7">JCM 12762</strain>
    </source>
</reference>
<evidence type="ECO:0000256" key="2">
    <source>
        <dbReference type="ARBA" id="ARBA00022676"/>
    </source>
</evidence>
<dbReference type="InterPro" id="IPR028098">
    <property type="entry name" value="Glyco_trans_4-like_N"/>
</dbReference>
<dbReference type="PANTHER" id="PTHR45947:SF3">
    <property type="entry name" value="SULFOQUINOVOSYL TRANSFERASE SQD2"/>
    <property type="match status" value="1"/>
</dbReference>
<sequence length="396" mass="42087">MLNLRVAIVSESFLPTVNGVTNSVRKVLDYLSTEGHEAIVICPSAGAPTTYAGFTVHSVPALAYRQFPVGLPNPQVHKLISDFRPDVVHAAAPFLLGAQAIASANRLGIATVAIFQTDVAGYARRNHLGPATKLAWRIVRWIHDGAELTLAPSSTAMADLRAIGITRLERWGRGVDLTMYHPGKKLSPAAAKLRKRLAPTGEVVIGYVGRIAPEKQVERLRALHGLNGVRVAIVGDGPSVSSVKRELAGIPVTWLGKLGGEELAAAYAAFDVFVHTGTEETFGQTLQEAHAAGLPVVAPRAGGPIDLVDHGTNGFLFEANNESQLRAFVEALTIDPELRARMGEAGRRTVLGKSWEGICAQLVEHYQSTIAAGAVDTSGVSAQVSKEAAYEPTPAR</sequence>
<name>A0ABN1VWE9_9MICO</name>
<dbReference type="Gene3D" id="3.40.50.2000">
    <property type="entry name" value="Glycogen Phosphorylase B"/>
    <property type="match status" value="2"/>
</dbReference>
<evidence type="ECO:0000259" key="5">
    <source>
        <dbReference type="Pfam" id="PF13439"/>
    </source>
</evidence>
<keyword evidence="2" id="KW-0328">Glycosyltransferase</keyword>
<proteinExistence type="predicted"/>
<feature type="domain" description="Glycosyltransferase subfamily 4-like N-terminal" evidence="5">
    <location>
        <begin position="17"/>
        <end position="177"/>
    </location>
</feature>
<dbReference type="Pfam" id="PF13439">
    <property type="entry name" value="Glyco_transf_4"/>
    <property type="match status" value="1"/>
</dbReference>
<evidence type="ECO:0000256" key="1">
    <source>
        <dbReference type="ARBA" id="ARBA00021292"/>
    </source>
</evidence>
<feature type="domain" description="Glycosyl transferase family 1" evidence="4">
    <location>
        <begin position="194"/>
        <end position="348"/>
    </location>
</feature>
<evidence type="ECO:0000313" key="6">
    <source>
        <dbReference type="EMBL" id="GAA1222706.1"/>
    </source>
</evidence>
<evidence type="ECO:0000256" key="3">
    <source>
        <dbReference type="ARBA" id="ARBA00022679"/>
    </source>
</evidence>
<protein>
    <recommendedName>
        <fullName evidence="1">D-inositol 3-phosphate glycosyltransferase</fullName>
    </recommendedName>
</protein>
<dbReference type="SUPFAM" id="SSF53756">
    <property type="entry name" value="UDP-Glycosyltransferase/glycogen phosphorylase"/>
    <property type="match status" value="1"/>
</dbReference>
<evidence type="ECO:0000259" key="4">
    <source>
        <dbReference type="Pfam" id="PF00534"/>
    </source>
</evidence>
<dbReference type="InterPro" id="IPR050194">
    <property type="entry name" value="Glycosyltransferase_grp1"/>
</dbReference>
<accession>A0ABN1VWE9</accession>
<organism evidence="6 7">
    <name type="scientific">Rhodoglobus aureus</name>
    <dbReference type="NCBI Taxonomy" id="191497"/>
    <lineage>
        <taxon>Bacteria</taxon>
        <taxon>Bacillati</taxon>
        <taxon>Actinomycetota</taxon>
        <taxon>Actinomycetes</taxon>
        <taxon>Micrococcales</taxon>
        <taxon>Microbacteriaceae</taxon>
        <taxon>Rhodoglobus</taxon>
    </lineage>
</organism>
<dbReference type="CDD" id="cd03814">
    <property type="entry name" value="GT4-like"/>
    <property type="match status" value="1"/>
</dbReference>
<comment type="caution">
    <text evidence="6">The sequence shown here is derived from an EMBL/GenBank/DDBJ whole genome shotgun (WGS) entry which is preliminary data.</text>
</comment>